<dbReference type="EMBL" id="JABXYM010000001">
    <property type="protein sequence ID" value="MCR6097292.1"/>
    <property type="molecule type" value="Genomic_DNA"/>
</dbReference>
<dbReference type="SUPFAM" id="SSF158745">
    <property type="entry name" value="LanC-like"/>
    <property type="match status" value="1"/>
</dbReference>
<feature type="domain" description="Lantibiotic biosynthesis protein dehydration" evidence="2">
    <location>
        <begin position="122"/>
        <end position="490"/>
    </location>
</feature>
<dbReference type="Gene3D" id="1.50.10.10">
    <property type="match status" value="1"/>
</dbReference>
<protein>
    <submittedName>
        <fullName evidence="3">Type 2 lantipeptide synthetase LanM</fullName>
    </submittedName>
</protein>
<dbReference type="Pfam" id="PF05147">
    <property type="entry name" value="LANC_like"/>
    <property type="match status" value="1"/>
</dbReference>
<dbReference type="Pfam" id="PF13575">
    <property type="entry name" value="DUF4135"/>
    <property type="match status" value="1"/>
</dbReference>
<dbReference type="GO" id="GO:0046872">
    <property type="term" value="F:metal ion binding"/>
    <property type="evidence" value="ECO:0007669"/>
    <property type="project" value="UniProtKB-KW"/>
</dbReference>
<dbReference type="PRINTS" id="PR01950">
    <property type="entry name" value="LANCSUPER"/>
</dbReference>
<dbReference type="InterPro" id="IPR025410">
    <property type="entry name" value="Lant_dehyd"/>
</dbReference>
<sequence length="967" mass="112012">MDRYVEEASYQIVKESITEFNNVFNKDDFFIPFFSYFVSTFEKRVTEALNKLPDDKVQKESLLASLLVNYKRKIVNVMSKMVIYEFHNTFEKYDPSDDTKYYKAFNNLLGDPNNIEAILEKYPVLVEMIASIEDNFLHNHIKIIQRYQNDHTYIEKKLRITLGDLLKVSIDMGDTHRDGNSVAILECEENTLVYKPRSLTVDCLYEDIIIFFNETCQTNLKTMRTCDRGDYGWQEYIEPLPLKEKQEAEVFYKELGMHLGFIYMFQGSDFHYENIMAHGSKPVLIDLETLFQPNLYFNGVDEIEKPKQFLDNLNQTVYKSLFLNHTTYPEETKIMHLYALSNVENQSYDEEQVMYKGTDHLALQKVPTLMTRGDNLPVYQNEIIEIFGYEKEFIKGFEHVYAFFRENYLSISKIINQFPDFPVRIVTRPTYIYTSFLKSLLHPKYLGEFSERERVLSFFNDSYEDFQSFRAIVPYEKCDLYKGDVPYFYANFNETKLYNSQDEVVNCQIVKNSPKQEVESRMANLSTEDLDFQVKLINMSLSASLANGNSTVAANTKGVYRQGLEIKNIDDLLQKETTTLFNERLEYGNNVQWLSLSISTTGQMVAGPLSFGLYDGLAGIILYLATYSHFCESDTIPYEKLQHLHHSVSNLLESSELKGNFSAYYGLGSYIYYIEKLRQLTILTKENAIKQYETFCRQLIGNLDNIHATDFIGGLAGILKLLSLLYKTHKAPFLKEAAYQVYRSLLSRVKRENDEMYWEADAFKNTVLTGFSHGLTGICYALSEFSMIASTETKTDIANVITKALRYEDKFFDHDKRDWKDNRQNNMTFSSPFWCHGATGILLGRLKIKQNMGTMCSVNYINDALSTTLKYGDDHTQGNSLCHGTLGNLDSLLAIKDAPFLAERKEEIEQTINKWLTHYREEMITSGWNNGVKNDFSSVGFMLGRTGQLYTLLRAQNNHIPSVLLLD</sequence>
<organism evidence="3 4">
    <name type="scientific">Salipaludibacillus agaradhaerens</name>
    <name type="common">Bacillus agaradhaerens</name>
    <dbReference type="NCBI Taxonomy" id="76935"/>
    <lineage>
        <taxon>Bacteria</taxon>
        <taxon>Bacillati</taxon>
        <taxon>Bacillota</taxon>
        <taxon>Bacilli</taxon>
        <taxon>Bacillales</taxon>
        <taxon>Bacillaceae</taxon>
    </lineage>
</organism>
<dbReference type="Proteomes" id="UP001057753">
    <property type="component" value="Unassembled WGS sequence"/>
</dbReference>
<keyword evidence="1" id="KW-0479">Metal-binding</keyword>
<feature type="binding site" evidence="1">
    <location>
        <position position="835"/>
    </location>
    <ligand>
        <name>Zn(2+)</name>
        <dbReference type="ChEBI" id="CHEBI:29105"/>
    </ligand>
</feature>
<dbReference type="GO" id="GO:0005975">
    <property type="term" value="P:carbohydrate metabolic process"/>
    <property type="evidence" value="ECO:0007669"/>
    <property type="project" value="InterPro"/>
</dbReference>
<keyword evidence="1" id="KW-0862">Zinc</keyword>
<evidence type="ECO:0000256" key="1">
    <source>
        <dbReference type="PIRSR" id="PIRSR607822-1"/>
    </source>
</evidence>
<accession>A0A9Q4FZN9</accession>
<evidence type="ECO:0000313" key="4">
    <source>
        <dbReference type="Proteomes" id="UP001057753"/>
    </source>
</evidence>
<keyword evidence="4" id="KW-1185">Reference proteome</keyword>
<dbReference type="RefSeq" id="WP_257821695.1">
    <property type="nucleotide sequence ID" value="NZ_JABXYM010000001.1"/>
</dbReference>
<feature type="binding site" evidence="1">
    <location>
        <position position="883"/>
    </location>
    <ligand>
        <name>Zn(2+)</name>
        <dbReference type="ChEBI" id="CHEBI:29105"/>
    </ligand>
</feature>
<dbReference type="SMART" id="SM01260">
    <property type="entry name" value="LANC_like"/>
    <property type="match status" value="1"/>
</dbReference>
<dbReference type="CDD" id="cd04792">
    <property type="entry name" value="LanM-like"/>
    <property type="match status" value="1"/>
</dbReference>
<evidence type="ECO:0000313" key="3">
    <source>
        <dbReference type="EMBL" id="MCR6097292.1"/>
    </source>
</evidence>
<reference evidence="3" key="1">
    <citation type="submission" date="2020-06" db="EMBL/GenBank/DDBJ databases">
        <title>Insight into the genomes of haloalkaliphilic bacilli from Kenyan soda lakes.</title>
        <authorList>
            <person name="Mwirichia R."/>
            <person name="Villamizar G.C."/>
            <person name="Poehlein A."/>
            <person name="Mugweru J."/>
            <person name="Kipnyargis A."/>
            <person name="Kiplimo D."/>
            <person name="Orwa P."/>
            <person name="Daniel R."/>
        </authorList>
    </citation>
    <scope>NUCLEOTIDE SEQUENCE</scope>
    <source>
        <strain evidence="3">B1096_S55</strain>
    </source>
</reference>
<gene>
    <name evidence="3" type="primary">lanM</name>
    <name evidence="3" type="ORF">HXA33_12125</name>
</gene>
<dbReference type="NCBIfam" id="TIGR03897">
    <property type="entry name" value="lanti_2_LanM"/>
    <property type="match status" value="1"/>
</dbReference>
<dbReference type="InterPro" id="IPR007822">
    <property type="entry name" value="LANC-like"/>
</dbReference>
<name>A0A9Q4FZN9_SALAG</name>
<dbReference type="InterPro" id="IPR017146">
    <property type="entry name" value="Lanti_2_LanM"/>
</dbReference>
<feature type="binding site" evidence="1">
    <location>
        <position position="882"/>
    </location>
    <ligand>
        <name>Zn(2+)</name>
        <dbReference type="ChEBI" id="CHEBI:29105"/>
    </ligand>
</feature>
<evidence type="ECO:0000259" key="2">
    <source>
        <dbReference type="Pfam" id="PF13575"/>
    </source>
</evidence>
<proteinExistence type="predicted"/>
<comment type="caution">
    <text evidence="3">The sequence shown here is derived from an EMBL/GenBank/DDBJ whole genome shotgun (WGS) entry which is preliminary data.</text>
</comment>
<dbReference type="InterPro" id="IPR012341">
    <property type="entry name" value="6hp_glycosidase-like_sf"/>
</dbReference>
<dbReference type="GO" id="GO:0031179">
    <property type="term" value="P:peptide modification"/>
    <property type="evidence" value="ECO:0007669"/>
    <property type="project" value="InterPro"/>
</dbReference>
<dbReference type="AlphaFoldDB" id="A0A9Q4FZN9"/>
<dbReference type="PIRSF" id="PIRSF037228">
    <property type="entry name" value="Lant_mod_RumM"/>
    <property type="match status" value="1"/>
</dbReference>